<evidence type="ECO:0000313" key="2">
    <source>
        <dbReference type="Proteomes" id="UP000319353"/>
    </source>
</evidence>
<protein>
    <submittedName>
        <fullName evidence="1">Uncharacterized protein</fullName>
    </submittedName>
</protein>
<proteinExistence type="predicted"/>
<dbReference type="Proteomes" id="UP000319353">
    <property type="component" value="Unassembled WGS sequence"/>
</dbReference>
<evidence type="ECO:0000313" key="1">
    <source>
        <dbReference type="EMBL" id="TMJ05337.1"/>
    </source>
</evidence>
<sequence>MASEAILLPGACYDYDYYNSSVAPRIPYVRDGSGPKKGRLVSEPFAGDFEVLPHLRGYPEELHRYANLMKQTHPRGMSAVEFLLGRAGAQDGFLEMICRMVKAGEAVVTAVEAADLAGVPPRAFLEDVAARPDFPAPVFRREHRAIWRKADVERYLQSHG</sequence>
<name>A0A537LCA7_9BACT</name>
<accession>A0A537LCA7</accession>
<organism evidence="1 2">
    <name type="scientific">Candidatus Segetimicrobium genomatis</name>
    <dbReference type="NCBI Taxonomy" id="2569760"/>
    <lineage>
        <taxon>Bacteria</taxon>
        <taxon>Bacillati</taxon>
        <taxon>Candidatus Sysuimicrobiota</taxon>
        <taxon>Candidatus Sysuimicrobiia</taxon>
        <taxon>Candidatus Sysuimicrobiales</taxon>
        <taxon>Candidatus Segetimicrobiaceae</taxon>
        <taxon>Candidatus Segetimicrobium</taxon>
    </lineage>
</organism>
<dbReference type="AlphaFoldDB" id="A0A537LCA7"/>
<comment type="caution">
    <text evidence="1">The sequence shown here is derived from an EMBL/GenBank/DDBJ whole genome shotgun (WGS) entry which is preliminary data.</text>
</comment>
<reference evidence="1 2" key="1">
    <citation type="journal article" date="2019" name="Nat. Microbiol.">
        <title>Mediterranean grassland soil C-N compound turnover is dependent on rainfall and depth, and is mediated by genomically divergent microorganisms.</title>
        <authorList>
            <person name="Diamond S."/>
            <person name="Andeer P.F."/>
            <person name="Li Z."/>
            <person name="Crits-Christoph A."/>
            <person name="Burstein D."/>
            <person name="Anantharaman K."/>
            <person name="Lane K.R."/>
            <person name="Thomas B.C."/>
            <person name="Pan C."/>
            <person name="Northen T.R."/>
            <person name="Banfield J.F."/>
        </authorList>
    </citation>
    <scope>NUCLEOTIDE SEQUENCE [LARGE SCALE GENOMIC DNA]</scope>
    <source>
        <strain evidence="1">NP_4</strain>
    </source>
</reference>
<dbReference type="EMBL" id="VBAL01000028">
    <property type="protein sequence ID" value="TMJ05337.1"/>
    <property type="molecule type" value="Genomic_DNA"/>
</dbReference>
<gene>
    <name evidence="1" type="ORF">E6H01_03210</name>
</gene>